<sequence>MKKCKPNISGRNKVIDSKGVASNQAASLNTLEKQEKSIHRALALSVANQLTNIFRDREKCQYNGFRKLCSMISFEQLSPL</sequence>
<dbReference type="HOGENOM" id="CLU_2626182_0_0_1"/>
<reference evidence="1" key="1">
    <citation type="submission" date="2015-04" db="UniProtKB">
        <authorList>
            <consortium name="EnsemblPlants"/>
        </authorList>
    </citation>
    <scope>IDENTIFICATION</scope>
    <source>
        <strain evidence="1">SL10</strain>
    </source>
</reference>
<keyword evidence="2" id="KW-1185">Reference proteome</keyword>
<accession>A0A0E0I1V0</accession>
<dbReference type="Gramene" id="ONIVA07G15640.2">
    <property type="protein sequence ID" value="ONIVA07G15640.2"/>
    <property type="gene ID" value="ONIVA07G15640"/>
</dbReference>
<dbReference type="AlphaFoldDB" id="A0A0E0I1V0"/>
<reference evidence="1" key="2">
    <citation type="submission" date="2018-04" db="EMBL/GenBank/DDBJ databases">
        <title>OnivRS2 (Oryza nivara Reference Sequence Version 2).</title>
        <authorList>
            <person name="Zhang J."/>
            <person name="Kudrna D."/>
            <person name="Lee S."/>
            <person name="Talag J."/>
            <person name="Rajasekar S."/>
            <person name="Welchert J."/>
            <person name="Hsing Y.-I."/>
            <person name="Wing R.A."/>
        </authorList>
    </citation>
    <scope>NUCLEOTIDE SEQUENCE [LARGE SCALE GENOMIC DNA]</scope>
    <source>
        <strain evidence="1">SL10</strain>
    </source>
</reference>
<name>A0A0E0I1V0_ORYNI</name>
<dbReference type="Proteomes" id="UP000006591">
    <property type="component" value="Chromosome 7"/>
</dbReference>
<organism evidence="1">
    <name type="scientific">Oryza nivara</name>
    <name type="common">Indian wild rice</name>
    <name type="synonym">Oryza sativa f. spontanea</name>
    <dbReference type="NCBI Taxonomy" id="4536"/>
    <lineage>
        <taxon>Eukaryota</taxon>
        <taxon>Viridiplantae</taxon>
        <taxon>Streptophyta</taxon>
        <taxon>Embryophyta</taxon>
        <taxon>Tracheophyta</taxon>
        <taxon>Spermatophyta</taxon>
        <taxon>Magnoliopsida</taxon>
        <taxon>Liliopsida</taxon>
        <taxon>Poales</taxon>
        <taxon>Poaceae</taxon>
        <taxon>BOP clade</taxon>
        <taxon>Oryzoideae</taxon>
        <taxon>Oryzeae</taxon>
        <taxon>Oryzinae</taxon>
        <taxon>Oryza</taxon>
    </lineage>
</organism>
<protein>
    <submittedName>
        <fullName evidence="1">Uncharacterized protein</fullName>
    </submittedName>
</protein>
<evidence type="ECO:0000313" key="2">
    <source>
        <dbReference type="Proteomes" id="UP000006591"/>
    </source>
</evidence>
<evidence type="ECO:0000313" key="1">
    <source>
        <dbReference type="EnsemblPlants" id="ONIVA07G15640.2"/>
    </source>
</evidence>
<dbReference type="EnsemblPlants" id="ONIVA07G15640.2">
    <property type="protein sequence ID" value="ONIVA07G15640.2"/>
    <property type="gene ID" value="ONIVA07G15640"/>
</dbReference>
<proteinExistence type="predicted"/>